<sequence>MTGISEGGVAKDWRSKNKTIQILNAAEQGGYGVIAAIVYNIEQIIGMVKAAENKRSPLILQVFPWAITFSNGLLVHAAAQAARTATVPIAIHLDHAQDEALIRRAADSLPFDSIMVDMSHYEKEENLRKTAALVEYCHARGIATEAEPGRIEGGEDGIADTADLEGLLTTSRDIEDFLATGVDFLAPSFGNVHGEYGVRGPQLDYARLDEIRTAIDGRVRIVLHGTNDFPESVMKECIGRGVVKVNVNKLVLDDYLVHLRESARSLSLTRLMEEGVEHVVRLTEWQMDVCGSSGKA</sequence>
<dbReference type="AlphaFoldDB" id="A0AAD6IQX0"/>
<name>A0AAD6IQX0_DREDA</name>
<dbReference type="PANTHER" id="PTHR30304">
    <property type="entry name" value="D-TAGATOSE-1,6-BISPHOSPHATE ALDOLASE"/>
    <property type="match status" value="1"/>
</dbReference>
<reference evidence="4" key="1">
    <citation type="submission" date="2023-01" db="EMBL/GenBank/DDBJ databases">
        <title>The chitinases involved in constricting ring structure development in the nematode-trapping fungus Drechslerella dactyloides.</title>
        <authorList>
            <person name="Wang R."/>
            <person name="Zhang L."/>
            <person name="Tang P."/>
            <person name="Li S."/>
            <person name="Liang L."/>
        </authorList>
    </citation>
    <scope>NUCLEOTIDE SEQUENCE</scope>
    <source>
        <strain evidence="4">YMF1.00031</strain>
    </source>
</reference>
<feature type="binding site" evidence="2">
    <location>
        <position position="147"/>
    </location>
    <ligand>
        <name>Zn(2+)</name>
        <dbReference type="ChEBI" id="CHEBI:29105"/>
        <label>2</label>
    </ligand>
</feature>
<dbReference type="PIRSF" id="PIRSF001359">
    <property type="entry name" value="F_bP_aldolase_II"/>
    <property type="match status" value="1"/>
</dbReference>
<dbReference type="GO" id="GO:0004332">
    <property type="term" value="F:fructose-bisphosphate aldolase activity"/>
    <property type="evidence" value="ECO:0007669"/>
    <property type="project" value="UniProtKB-EC"/>
</dbReference>
<keyword evidence="3" id="KW-0456">Lyase</keyword>
<feature type="binding site" evidence="2">
    <location>
        <position position="95"/>
    </location>
    <ligand>
        <name>Zn(2+)</name>
        <dbReference type="ChEBI" id="CHEBI:29105"/>
        <label>1</label>
        <note>catalytic</note>
    </ligand>
</feature>
<dbReference type="Gene3D" id="3.20.20.70">
    <property type="entry name" value="Aldolase class I"/>
    <property type="match status" value="1"/>
</dbReference>
<dbReference type="CDD" id="cd00947">
    <property type="entry name" value="TBP_aldolase_IIB"/>
    <property type="match status" value="1"/>
</dbReference>
<dbReference type="EC" id="4.1.2.13" evidence="3"/>
<dbReference type="InterPro" id="IPR013785">
    <property type="entry name" value="Aldolase_TIM"/>
</dbReference>
<dbReference type="Proteomes" id="UP001221413">
    <property type="component" value="Unassembled WGS sequence"/>
</dbReference>
<dbReference type="SUPFAM" id="SSF51569">
    <property type="entry name" value="Aldolase"/>
    <property type="match status" value="1"/>
</dbReference>
<accession>A0AAD6IQX0</accession>
<dbReference type="Pfam" id="PF01116">
    <property type="entry name" value="F_bP_aldolase"/>
    <property type="match status" value="1"/>
</dbReference>
<comment type="catalytic activity">
    <reaction evidence="3">
        <text>beta-D-fructose 1,6-bisphosphate = D-glyceraldehyde 3-phosphate + dihydroxyacetone phosphate</text>
        <dbReference type="Rhea" id="RHEA:14729"/>
        <dbReference type="ChEBI" id="CHEBI:32966"/>
        <dbReference type="ChEBI" id="CHEBI:57642"/>
        <dbReference type="ChEBI" id="CHEBI:59776"/>
        <dbReference type="EC" id="4.1.2.13"/>
    </reaction>
</comment>
<feature type="binding site" evidence="2">
    <location>
        <position position="224"/>
    </location>
    <ligand>
        <name>Zn(2+)</name>
        <dbReference type="ChEBI" id="CHEBI:29105"/>
        <label>1</label>
        <note>catalytic</note>
    </ligand>
</feature>
<dbReference type="GO" id="GO:0008270">
    <property type="term" value="F:zinc ion binding"/>
    <property type="evidence" value="ECO:0007669"/>
    <property type="project" value="UniProtKB-UniRule"/>
</dbReference>
<dbReference type="InterPro" id="IPR000771">
    <property type="entry name" value="FBA_II"/>
</dbReference>
<feature type="binding site" evidence="2">
    <location>
        <position position="117"/>
    </location>
    <ligand>
        <name>Zn(2+)</name>
        <dbReference type="ChEBI" id="CHEBI:29105"/>
        <label>2</label>
    </ligand>
</feature>
<evidence type="ECO:0000256" key="2">
    <source>
        <dbReference type="PIRSR" id="PIRSR001359-3"/>
    </source>
</evidence>
<comment type="caution">
    <text evidence="4">The sequence shown here is derived from an EMBL/GenBank/DDBJ whole genome shotgun (WGS) entry which is preliminary data.</text>
</comment>
<dbReference type="EMBL" id="JAQGDS010000017">
    <property type="protein sequence ID" value="KAJ6255885.1"/>
    <property type="molecule type" value="Genomic_DNA"/>
</dbReference>
<keyword evidence="5" id="KW-1185">Reference proteome</keyword>
<comment type="cofactor">
    <cofactor evidence="2 3">
        <name>Zn(2+)</name>
        <dbReference type="ChEBI" id="CHEBI:29105"/>
    </cofactor>
    <text evidence="2 3">Binds 2 Zn(2+) ions per subunit. One is catalytic and the other provides a structural contribution.</text>
</comment>
<evidence type="ECO:0000256" key="3">
    <source>
        <dbReference type="RuleBase" id="RU366023"/>
    </source>
</evidence>
<keyword evidence="2 3" id="KW-0862">Zinc</keyword>
<dbReference type="GO" id="GO:0006096">
    <property type="term" value="P:glycolytic process"/>
    <property type="evidence" value="ECO:0007669"/>
    <property type="project" value="UniProtKB-KW"/>
</dbReference>
<comment type="function">
    <text evidence="3">Catalyzes the aldol condensation of dihydroxyacetone phosphate (DHAP or glycerone-phosphate) with glyceraldehyde 3-phosphate (G3P) to form fructose 1,6-bisphosphate (FBP) in gluconeogenesis and the reverse reaction in glycolysis.</text>
</comment>
<feature type="active site" description="Proton donor" evidence="1">
    <location>
        <position position="94"/>
    </location>
</feature>
<feature type="binding site" evidence="2">
    <location>
        <position position="193"/>
    </location>
    <ligand>
        <name>Zn(2+)</name>
        <dbReference type="ChEBI" id="CHEBI:29105"/>
        <label>1</label>
        <note>catalytic</note>
    </ligand>
</feature>
<comment type="pathway">
    <text evidence="3">Carbohydrate degradation; glycolysis; D-glyceraldehyde 3-phosphate and glycerone phosphate from D-glucose: step 4/4.</text>
</comment>
<protein>
    <recommendedName>
        <fullName evidence="3">Fructose-bisphosphate aldolase</fullName>
        <shortName evidence="3">FBP aldolase</shortName>
        <ecNumber evidence="3">4.1.2.13</ecNumber>
    </recommendedName>
</protein>
<evidence type="ECO:0000256" key="1">
    <source>
        <dbReference type="PIRSR" id="PIRSR001359-1"/>
    </source>
</evidence>
<evidence type="ECO:0000313" key="4">
    <source>
        <dbReference type="EMBL" id="KAJ6255885.1"/>
    </source>
</evidence>
<keyword evidence="3" id="KW-0324">Glycolysis</keyword>
<dbReference type="PROSITE" id="PS00602">
    <property type="entry name" value="ALDOLASE_CLASS_II_1"/>
    <property type="match status" value="1"/>
</dbReference>
<dbReference type="InterPro" id="IPR050246">
    <property type="entry name" value="Class_II_FBP_aldolase"/>
</dbReference>
<comment type="similarity">
    <text evidence="3">Belongs to the class II fructose-bisphosphate aldolase family.</text>
</comment>
<evidence type="ECO:0000313" key="5">
    <source>
        <dbReference type="Proteomes" id="UP001221413"/>
    </source>
</evidence>
<dbReference type="PANTHER" id="PTHR30304:SF0">
    <property type="entry name" value="D-TAGATOSE-1,6-BISPHOSPHATE ALDOLASE SUBUNIT GATY-RELATED"/>
    <property type="match status" value="1"/>
</dbReference>
<proteinExistence type="inferred from homology"/>
<organism evidence="4 5">
    <name type="scientific">Drechslerella dactyloides</name>
    <name type="common">Nematode-trapping fungus</name>
    <name type="synonym">Arthrobotrys dactyloides</name>
    <dbReference type="NCBI Taxonomy" id="74499"/>
    <lineage>
        <taxon>Eukaryota</taxon>
        <taxon>Fungi</taxon>
        <taxon>Dikarya</taxon>
        <taxon>Ascomycota</taxon>
        <taxon>Pezizomycotina</taxon>
        <taxon>Orbiliomycetes</taxon>
        <taxon>Orbiliales</taxon>
        <taxon>Orbiliaceae</taxon>
        <taxon>Drechslerella</taxon>
    </lineage>
</organism>
<gene>
    <name evidence="4" type="ORF">Dda_9344</name>
</gene>
<keyword evidence="2 3" id="KW-0479">Metal-binding</keyword>